<name>A0A0R2MQW3_9LACO</name>
<evidence type="ECO:0000313" key="4">
    <source>
        <dbReference type="EMBL" id="KRO16009.1"/>
    </source>
</evidence>
<accession>A0A0R2MQW3</accession>
<dbReference type="PANTHER" id="PTHR46825">
    <property type="entry name" value="D-ALANYL-D-ALANINE-CARBOXYPEPTIDASE/ENDOPEPTIDASE AMPH"/>
    <property type="match status" value="1"/>
</dbReference>
<dbReference type="PANTHER" id="PTHR46825:SF11">
    <property type="entry name" value="PENICILLIN-BINDING PROTEIN 4"/>
    <property type="match status" value="1"/>
</dbReference>
<comment type="caution">
    <text evidence="4">The sequence shown here is derived from an EMBL/GenBank/DDBJ whole genome shotgun (WGS) entry which is preliminary data.</text>
</comment>
<dbReference type="SUPFAM" id="SSF56601">
    <property type="entry name" value="beta-lactamase/transpeptidase-like"/>
    <property type="match status" value="1"/>
</dbReference>
<reference evidence="4 5" key="1">
    <citation type="journal article" date="2015" name="Genome Announc.">
        <title>Expanding the biotechnology potential of lactobacilli through comparative genomics of 213 strains and associated genera.</title>
        <authorList>
            <person name="Sun Z."/>
            <person name="Harris H.M."/>
            <person name="McCann A."/>
            <person name="Guo C."/>
            <person name="Argimon S."/>
            <person name="Zhang W."/>
            <person name="Yang X."/>
            <person name="Jeffery I.B."/>
            <person name="Cooney J.C."/>
            <person name="Kagawa T.F."/>
            <person name="Liu W."/>
            <person name="Song Y."/>
            <person name="Salvetti E."/>
            <person name="Wrobel A."/>
            <person name="Rasinkangas P."/>
            <person name="Parkhill J."/>
            <person name="Rea M.C."/>
            <person name="O'Sullivan O."/>
            <person name="Ritari J."/>
            <person name="Douillard F.P."/>
            <person name="Paul Ross R."/>
            <person name="Yang R."/>
            <person name="Briner A.E."/>
            <person name="Felis G.E."/>
            <person name="de Vos W.M."/>
            <person name="Barrangou R."/>
            <person name="Klaenhammer T.R."/>
            <person name="Caufield P.W."/>
            <person name="Cui Y."/>
            <person name="Zhang H."/>
            <person name="O'Toole P.W."/>
        </authorList>
    </citation>
    <scope>NUCLEOTIDE SEQUENCE [LARGE SCALE GENOMIC DNA]</scope>
    <source>
        <strain evidence="4 5">DSM 24301</strain>
    </source>
</reference>
<dbReference type="STRING" id="1293598.IV56_GL002008"/>
<dbReference type="Pfam" id="PF00144">
    <property type="entry name" value="Beta-lactamase"/>
    <property type="match status" value="1"/>
</dbReference>
<proteinExistence type="predicted"/>
<feature type="domain" description="Beta-lactamase-related" evidence="3">
    <location>
        <begin position="102"/>
        <end position="386"/>
    </location>
</feature>
<evidence type="ECO:0000256" key="1">
    <source>
        <dbReference type="ARBA" id="ARBA00004370"/>
    </source>
</evidence>
<evidence type="ECO:0000256" key="2">
    <source>
        <dbReference type="ARBA" id="ARBA00023136"/>
    </source>
</evidence>
<sequence>MKRTNLKVGLISLLLGVLLGGMISFGGYKLIISPRNARQAEQQKQRYEAMLSSQRAEDQRLINQNAQKNHKGNDLNQSVLSENPDDKADKLLDTVARARYIGTVLAVKDGKVILNQGLGDAIHEQNVANGPNTQYQIGSIQKSLTAVLIMRLVQQGKLKLSDHIGKFYPQIKTGNQVTIRNMLDMRSGLMLNTTQTKVLSDDAIVKFAINHLNYSKVGTASYSPVNYVILAGVVEKLTKQLYSQQIQDIFVRPLKLIHTGFMPGLLKERDRALGYSGPMTAPYQLIVSWNPVMWNRELGTGNLYATAGDLFLLQQAMVQGKIISSSSMATLRHTDDGRYSGGVYNYKSFFVTHGVIGGHEATVVMRHDGQTAVVLMGNHFSNQVQAKALAQKLYQMIAS</sequence>
<dbReference type="InterPro" id="IPR001466">
    <property type="entry name" value="Beta-lactam-related"/>
</dbReference>
<keyword evidence="5" id="KW-1185">Reference proteome</keyword>
<organism evidence="4 5">
    <name type="scientific">Lacticaseibacillus saniviri JCM 17471 = DSM 24301</name>
    <dbReference type="NCBI Taxonomy" id="1293598"/>
    <lineage>
        <taxon>Bacteria</taxon>
        <taxon>Bacillati</taxon>
        <taxon>Bacillota</taxon>
        <taxon>Bacilli</taxon>
        <taxon>Lactobacillales</taxon>
        <taxon>Lactobacillaceae</taxon>
        <taxon>Lacticaseibacillus</taxon>
    </lineage>
</organism>
<dbReference type="InterPro" id="IPR012338">
    <property type="entry name" value="Beta-lactam/transpept-like"/>
</dbReference>
<gene>
    <name evidence="4" type="ORF">IV56_GL002008</name>
</gene>
<comment type="subcellular location">
    <subcellularLocation>
        <location evidence="1">Membrane</location>
    </subcellularLocation>
</comment>
<evidence type="ECO:0000313" key="5">
    <source>
        <dbReference type="Proteomes" id="UP000050969"/>
    </source>
</evidence>
<dbReference type="EMBL" id="JQCE01000057">
    <property type="protein sequence ID" value="KRO16009.1"/>
    <property type="molecule type" value="Genomic_DNA"/>
</dbReference>
<dbReference type="GO" id="GO:0016020">
    <property type="term" value="C:membrane"/>
    <property type="evidence" value="ECO:0007669"/>
    <property type="project" value="UniProtKB-SubCell"/>
</dbReference>
<dbReference type="InterPro" id="IPR050491">
    <property type="entry name" value="AmpC-like"/>
</dbReference>
<evidence type="ECO:0000259" key="3">
    <source>
        <dbReference type="Pfam" id="PF00144"/>
    </source>
</evidence>
<protein>
    <submittedName>
        <fullName evidence="4">Beta-lactamase</fullName>
    </submittedName>
</protein>
<dbReference type="Gene3D" id="3.40.710.10">
    <property type="entry name" value="DD-peptidase/beta-lactamase superfamily"/>
    <property type="match status" value="1"/>
</dbReference>
<keyword evidence="2" id="KW-0472">Membrane</keyword>
<dbReference type="RefSeq" id="WP_147661049.1">
    <property type="nucleotide sequence ID" value="NZ_JQCE01000057.1"/>
</dbReference>
<dbReference type="AlphaFoldDB" id="A0A0R2MQW3"/>
<dbReference type="PATRIC" id="fig|1293598.4.peg.2094"/>
<dbReference type="Proteomes" id="UP000050969">
    <property type="component" value="Unassembled WGS sequence"/>
</dbReference>